<protein>
    <submittedName>
        <fullName evidence="1">Transcriptional regulator with XRE-family HTH domain</fullName>
    </submittedName>
</protein>
<dbReference type="EMBL" id="JBEPMN010000003">
    <property type="protein sequence ID" value="MET3660742.1"/>
    <property type="molecule type" value="Genomic_DNA"/>
</dbReference>
<dbReference type="RefSeq" id="WP_354150644.1">
    <property type="nucleotide sequence ID" value="NZ_JBEPMN010000003.1"/>
</dbReference>
<dbReference type="Proteomes" id="UP001549143">
    <property type="component" value="Unassembled WGS sequence"/>
</dbReference>
<sequence>MITGSICKAARAIVQVGRAKLAKRAKVDKNTIEIFERGIHTPDDATISALQSALEELGAAFIPEEGANGAGVRLKFSTSVTDRLRTMVDEGGPSSTDAVP</sequence>
<accession>A0ABV2KI58</accession>
<reference evidence="1 2" key="1">
    <citation type="submission" date="2024-06" db="EMBL/GenBank/DDBJ databases">
        <title>Genomic Encyclopedia of Type Strains, Phase IV (KMG-IV): sequencing the most valuable type-strain genomes for metagenomic binning, comparative biology and taxonomic classification.</title>
        <authorList>
            <person name="Goeker M."/>
        </authorList>
    </citation>
    <scope>NUCLEOTIDE SEQUENCE [LARGE SCALE GENOMIC DNA]</scope>
    <source>
        <strain evidence="1 2">DSM 19730</strain>
    </source>
</reference>
<gene>
    <name evidence="1" type="ORF">ABID44_001057</name>
</gene>
<dbReference type="InterPro" id="IPR010982">
    <property type="entry name" value="Lambda_DNA-bd_dom_sf"/>
</dbReference>
<name>A0ABV2KI58_9HYPH</name>
<evidence type="ECO:0000313" key="1">
    <source>
        <dbReference type="EMBL" id="MET3660742.1"/>
    </source>
</evidence>
<proteinExistence type="predicted"/>
<organism evidence="1 2">
    <name type="scientific">Aquamicrobium ahrensii</name>
    <dbReference type="NCBI Taxonomy" id="469551"/>
    <lineage>
        <taxon>Bacteria</taxon>
        <taxon>Pseudomonadati</taxon>
        <taxon>Pseudomonadota</taxon>
        <taxon>Alphaproteobacteria</taxon>
        <taxon>Hyphomicrobiales</taxon>
        <taxon>Phyllobacteriaceae</taxon>
        <taxon>Aquamicrobium</taxon>
    </lineage>
</organism>
<dbReference type="Gene3D" id="1.10.260.40">
    <property type="entry name" value="lambda repressor-like DNA-binding domains"/>
    <property type="match status" value="1"/>
</dbReference>
<comment type="caution">
    <text evidence="1">The sequence shown here is derived from an EMBL/GenBank/DDBJ whole genome shotgun (WGS) entry which is preliminary data.</text>
</comment>
<keyword evidence="2" id="KW-1185">Reference proteome</keyword>
<dbReference type="SUPFAM" id="SSF47413">
    <property type="entry name" value="lambda repressor-like DNA-binding domains"/>
    <property type="match status" value="1"/>
</dbReference>
<evidence type="ECO:0000313" key="2">
    <source>
        <dbReference type="Proteomes" id="UP001549143"/>
    </source>
</evidence>